<dbReference type="Proteomes" id="UP000264217">
    <property type="component" value="Unassembled WGS sequence"/>
</dbReference>
<dbReference type="GO" id="GO:0004792">
    <property type="term" value="F:thiosulfate-cyanide sulfurtransferase activity"/>
    <property type="evidence" value="ECO:0007669"/>
    <property type="project" value="TreeGrafter"/>
</dbReference>
<dbReference type="CDD" id="cd01449">
    <property type="entry name" value="TST_Repeat_2"/>
    <property type="match status" value="1"/>
</dbReference>
<gene>
    <name evidence="4" type="ORF">D0C36_10440</name>
</gene>
<evidence type="ECO:0000313" key="5">
    <source>
        <dbReference type="Proteomes" id="UP000264217"/>
    </source>
</evidence>
<feature type="domain" description="Rhodanese" evidence="3">
    <location>
        <begin position="13"/>
        <end position="131"/>
    </location>
</feature>
<dbReference type="SUPFAM" id="SSF52821">
    <property type="entry name" value="Rhodanese/Cell cycle control phosphatase"/>
    <property type="match status" value="2"/>
</dbReference>
<organism evidence="4 5">
    <name type="scientific">Mucilaginibacter conchicola</name>
    <dbReference type="NCBI Taxonomy" id="2303333"/>
    <lineage>
        <taxon>Bacteria</taxon>
        <taxon>Pseudomonadati</taxon>
        <taxon>Bacteroidota</taxon>
        <taxon>Sphingobacteriia</taxon>
        <taxon>Sphingobacteriales</taxon>
        <taxon>Sphingobacteriaceae</taxon>
        <taxon>Mucilaginibacter</taxon>
    </lineage>
</organism>
<accession>A0A372NT64</accession>
<dbReference type="SMART" id="SM00450">
    <property type="entry name" value="RHOD"/>
    <property type="match status" value="2"/>
</dbReference>
<protein>
    <submittedName>
        <fullName evidence="4">Sulfurtransferase</fullName>
    </submittedName>
</protein>
<dbReference type="OrthoDB" id="9770030at2"/>
<reference evidence="4 5" key="1">
    <citation type="submission" date="2018-08" db="EMBL/GenBank/DDBJ databases">
        <title>Mucilaginibacter sp. MYSH2.</title>
        <authorList>
            <person name="Seo T."/>
        </authorList>
    </citation>
    <scope>NUCLEOTIDE SEQUENCE [LARGE SCALE GENOMIC DNA]</scope>
    <source>
        <strain evidence="4 5">MYSH2</strain>
    </source>
</reference>
<dbReference type="InterPro" id="IPR036873">
    <property type="entry name" value="Rhodanese-like_dom_sf"/>
</dbReference>
<keyword evidence="2" id="KW-0677">Repeat</keyword>
<keyword evidence="5" id="KW-1185">Reference proteome</keyword>
<name>A0A372NT64_9SPHI</name>
<dbReference type="Gene3D" id="3.40.250.10">
    <property type="entry name" value="Rhodanese-like domain"/>
    <property type="match status" value="2"/>
</dbReference>
<proteinExistence type="predicted"/>
<sequence>MSPLIEITDPKIFDPSVVLIDVRGGANAHDRYLQGHLPNAIFASLDDDLAAHPADAAFGGRHPLPALADFAATLQRWGVTPDSHIVVYDDKNAAMGGARLWWMLRSIGHDNVQVLNGGLKTAQDEGVELSTDEYQPKPAASVYPVAAAYKNTVDIEEVKQAARADSRVVIDVREGVRYLGHTEPLDLVAGHIPGAINLFYSNSLSPEGRYLTAEALKTLYDDTIGDVKPGDVIVHCGSGVTACHTLLGMEYAGIVGPRLYVGSWSEWSRRDLPIATEANGL</sequence>
<dbReference type="AlphaFoldDB" id="A0A372NT64"/>
<evidence type="ECO:0000256" key="2">
    <source>
        <dbReference type="ARBA" id="ARBA00022737"/>
    </source>
</evidence>
<evidence type="ECO:0000256" key="1">
    <source>
        <dbReference type="ARBA" id="ARBA00022679"/>
    </source>
</evidence>
<dbReference type="Pfam" id="PF00581">
    <property type="entry name" value="Rhodanese"/>
    <property type="match status" value="2"/>
</dbReference>
<dbReference type="CDD" id="cd01448">
    <property type="entry name" value="TST_Repeat_1"/>
    <property type="match status" value="1"/>
</dbReference>
<dbReference type="InterPro" id="IPR001763">
    <property type="entry name" value="Rhodanese-like_dom"/>
</dbReference>
<dbReference type="PROSITE" id="PS50206">
    <property type="entry name" value="RHODANESE_3"/>
    <property type="match status" value="2"/>
</dbReference>
<feature type="domain" description="Rhodanese" evidence="3">
    <location>
        <begin position="163"/>
        <end position="276"/>
    </location>
</feature>
<dbReference type="PANTHER" id="PTHR11364:SF27">
    <property type="entry name" value="SULFURTRANSFERASE"/>
    <property type="match status" value="1"/>
</dbReference>
<dbReference type="PANTHER" id="PTHR11364">
    <property type="entry name" value="THIOSULFATE SULFERTANSFERASE"/>
    <property type="match status" value="1"/>
</dbReference>
<dbReference type="RefSeq" id="WP_117391572.1">
    <property type="nucleotide sequence ID" value="NZ_QWDC01000002.1"/>
</dbReference>
<dbReference type="EMBL" id="QWDC01000002">
    <property type="protein sequence ID" value="RFZ91859.1"/>
    <property type="molecule type" value="Genomic_DNA"/>
</dbReference>
<dbReference type="InterPro" id="IPR045078">
    <property type="entry name" value="TST/MPST-like"/>
</dbReference>
<keyword evidence="1 4" id="KW-0808">Transferase</keyword>
<evidence type="ECO:0000259" key="3">
    <source>
        <dbReference type="PROSITE" id="PS50206"/>
    </source>
</evidence>
<evidence type="ECO:0000313" key="4">
    <source>
        <dbReference type="EMBL" id="RFZ91859.1"/>
    </source>
</evidence>
<comment type="caution">
    <text evidence="4">The sequence shown here is derived from an EMBL/GenBank/DDBJ whole genome shotgun (WGS) entry which is preliminary data.</text>
</comment>